<comment type="caution">
    <text evidence="2">The sequence shown here is derived from an EMBL/GenBank/DDBJ whole genome shotgun (WGS) entry which is preliminary data.</text>
</comment>
<accession>A0AAJ2SCH5</accession>
<name>A0AAJ2SCH5_9FLAO</name>
<dbReference type="EMBL" id="JAWXVH010000015">
    <property type="protein sequence ID" value="MDX6187622.1"/>
    <property type="molecule type" value="Genomic_DNA"/>
</dbReference>
<dbReference type="EMBL" id="JAWXVG010000006">
    <property type="protein sequence ID" value="MDX6183224.1"/>
    <property type="molecule type" value="Genomic_DNA"/>
</dbReference>
<dbReference type="AlphaFoldDB" id="A0AAJ2SCH5"/>
<organism evidence="2 3">
    <name type="scientific">Flavobacterium flavipigmentatum</name>
    <dbReference type="NCBI Taxonomy" id="2893884"/>
    <lineage>
        <taxon>Bacteria</taxon>
        <taxon>Pseudomonadati</taxon>
        <taxon>Bacteroidota</taxon>
        <taxon>Flavobacteriia</taxon>
        <taxon>Flavobacteriales</taxon>
        <taxon>Flavobacteriaceae</taxon>
        <taxon>Flavobacterium</taxon>
    </lineage>
</organism>
<evidence type="ECO:0000313" key="3">
    <source>
        <dbReference type="Proteomes" id="UP001270053"/>
    </source>
</evidence>
<evidence type="ECO:0000313" key="1">
    <source>
        <dbReference type="EMBL" id="MDX6183224.1"/>
    </source>
</evidence>
<keyword evidence="4" id="KW-1185">Reference proteome</keyword>
<reference evidence="2 4" key="1">
    <citation type="submission" date="2023-11" db="EMBL/GenBank/DDBJ databases">
        <title>Unpublished Manusciprt.</title>
        <authorList>
            <person name="Saticioglu I.B."/>
            <person name="Ay H."/>
            <person name="Ajmi N."/>
            <person name="Altun S."/>
            <person name="Duman M."/>
        </authorList>
    </citation>
    <scope>NUCLEOTIDE SEQUENCE</scope>
    <source>
        <strain evidence="1 4">Fl-33</strain>
        <strain evidence="2">Fl-77</strain>
    </source>
</reference>
<proteinExistence type="predicted"/>
<dbReference type="Proteomes" id="UP001278738">
    <property type="component" value="Unassembled WGS sequence"/>
</dbReference>
<dbReference type="Proteomes" id="UP001270053">
    <property type="component" value="Unassembled WGS sequence"/>
</dbReference>
<gene>
    <name evidence="1" type="ORF">SGQ18_13730</name>
    <name evidence="2" type="ORF">SGQ44_17830</name>
</gene>
<evidence type="ECO:0000313" key="4">
    <source>
        <dbReference type="Proteomes" id="UP001278738"/>
    </source>
</evidence>
<dbReference type="RefSeq" id="WP_229976206.1">
    <property type="nucleotide sequence ID" value="NZ_CP087133.1"/>
</dbReference>
<sequence length="79" mass="8588">MSYTSNIGGKLIVKAEGDIKSYAKENIEINSAKTIKVTGAQKGVTFNKPKMVPIYINEKCLVSLDLRIIGMVTITDLIG</sequence>
<evidence type="ECO:0000313" key="2">
    <source>
        <dbReference type="EMBL" id="MDX6187622.1"/>
    </source>
</evidence>
<protein>
    <submittedName>
        <fullName evidence="2">Uncharacterized protein</fullName>
    </submittedName>
</protein>